<feature type="chain" id="PRO_5044724202" evidence="2">
    <location>
        <begin position="21"/>
        <end position="126"/>
    </location>
</feature>
<evidence type="ECO:0000313" key="4">
    <source>
        <dbReference type="EMBL" id="KAL3098532.1"/>
    </source>
</evidence>
<organism evidence="4 5">
    <name type="scientific">Heterodera trifolii</name>
    <dbReference type="NCBI Taxonomy" id="157864"/>
    <lineage>
        <taxon>Eukaryota</taxon>
        <taxon>Metazoa</taxon>
        <taxon>Ecdysozoa</taxon>
        <taxon>Nematoda</taxon>
        <taxon>Chromadorea</taxon>
        <taxon>Rhabditida</taxon>
        <taxon>Tylenchina</taxon>
        <taxon>Tylenchomorpha</taxon>
        <taxon>Tylenchoidea</taxon>
        <taxon>Heteroderidae</taxon>
        <taxon>Heteroderinae</taxon>
        <taxon>Heterodera</taxon>
    </lineage>
</organism>
<evidence type="ECO:0000256" key="2">
    <source>
        <dbReference type="SAM" id="SignalP"/>
    </source>
</evidence>
<keyword evidence="2" id="KW-0732">Signal</keyword>
<accession>A0ABD2K6Q6</accession>
<reference evidence="4 5" key="1">
    <citation type="submission" date="2024-10" db="EMBL/GenBank/DDBJ databases">
        <authorList>
            <person name="Kim D."/>
        </authorList>
    </citation>
    <scope>NUCLEOTIDE SEQUENCE [LARGE SCALE GENOMIC DNA]</scope>
    <source>
        <strain evidence="4">BH-2024</strain>
    </source>
</reference>
<feature type="region of interest" description="Disordered" evidence="1">
    <location>
        <begin position="23"/>
        <end position="50"/>
    </location>
</feature>
<dbReference type="AlphaFoldDB" id="A0ABD2K6Q6"/>
<feature type="signal peptide" evidence="2">
    <location>
        <begin position="1"/>
        <end position="20"/>
    </location>
</feature>
<dbReference type="EMBL" id="JBICBT010000823">
    <property type="protein sequence ID" value="KAL3098530.1"/>
    <property type="molecule type" value="Genomic_DNA"/>
</dbReference>
<dbReference type="EMBL" id="JBICBT010000823">
    <property type="protein sequence ID" value="KAL3098532.1"/>
    <property type="molecule type" value="Genomic_DNA"/>
</dbReference>
<comment type="caution">
    <text evidence="4">The sequence shown here is derived from an EMBL/GenBank/DDBJ whole genome shotgun (WGS) entry which is preliminary data.</text>
</comment>
<evidence type="ECO:0000313" key="3">
    <source>
        <dbReference type="EMBL" id="KAL3098530.1"/>
    </source>
</evidence>
<evidence type="ECO:0000256" key="1">
    <source>
        <dbReference type="SAM" id="MobiDB-lite"/>
    </source>
</evidence>
<proteinExistence type="predicted"/>
<name>A0ABD2K6Q6_9BILA</name>
<sequence>MANKFLIAAFLLTIAIFVNGQSEAPNNSSEMASEESNSEESGSEEHKFNPFKFRPFDGHGFFGPSSSNSSAPPPFGFWPPFGRMPPFKMPFGPSSSNGSAPPPPFAFFGRMPSLFNHPANRPSSDN</sequence>
<feature type="compositionally biased region" description="Acidic residues" evidence="1">
    <location>
        <begin position="32"/>
        <end position="42"/>
    </location>
</feature>
<keyword evidence="5" id="KW-1185">Reference proteome</keyword>
<dbReference type="Proteomes" id="UP001620626">
    <property type="component" value="Unassembled WGS sequence"/>
</dbReference>
<evidence type="ECO:0000313" key="5">
    <source>
        <dbReference type="Proteomes" id="UP001620626"/>
    </source>
</evidence>
<protein>
    <submittedName>
        <fullName evidence="4">Uncharacterized protein</fullName>
    </submittedName>
</protein>
<gene>
    <name evidence="3" type="ORF">niasHT_021389</name>
    <name evidence="4" type="ORF">niasHT_021391</name>
</gene>